<sequence>MLQPYRDRFNAQFTTAKYEDLLARLNRRTRTTVDFRVAETPCFFPNSLMQELAQTGAQLTHQLLDNPAYLQASEQCVPAQYRMPNENHHPNFMTVDFGLTRNLDGTLSPKLVELQAFPSIFGYQDILAPQYIKTYNLDPALTWHLGGLNEQTYWQLLSKVILNNHAPENVILLEIDPAHQKTLPDFNIYEDKLGIATVDITTLIKRGNRLFYHRNGREIPIHRIYNRAIVDELERKQIHLPFDYRDDLQVEWAGHPNWYFRISKFSLPYLHHPSVPKAAFLNNWYAERNREGLPEDRNQLLLKPLYSFAGKGIQFAPTDDDLNAIPPDQRHLYLLQQRVAFEPVIDTPHGPTQAEIRIMYLWPDGETLQPAIALVRLGRGLMMGVDHNRDRLWVGGSAALCPPE</sequence>
<accession>A0A852VIR0</accession>
<dbReference type="AlphaFoldDB" id="A0A852VIR0"/>
<evidence type="ECO:0000313" key="1">
    <source>
        <dbReference type="EMBL" id="NYF90065.1"/>
    </source>
</evidence>
<dbReference type="Proteomes" id="UP000564385">
    <property type="component" value="Unassembled WGS sequence"/>
</dbReference>
<name>A0A852VIR0_9BACT</name>
<protein>
    <recommendedName>
        <fullName evidence="3">Circularly permuted type 2 ATP-grasp protein</fullName>
    </recommendedName>
</protein>
<evidence type="ECO:0008006" key="3">
    <source>
        <dbReference type="Google" id="ProtNLM"/>
    </source>
</evidence>
<dbReference type="EMBL" id="JACCCU010000001">
    <property type="protein sequence ID" value="NYF90065.1"/>
    <property type="molecule type" value="Genomic_DNA"/>
</dbReference>
<comment type="caution">
    <text evidence="1">The sequence shown here is derived from an EMBL/GenBank/DDBJ whole genome shotgun (WGS) entry which is preliminary data.</text>
</comment>
<evidence type="ECO:0000313" key="2">
    <source>
        <dbReference type="Proteomes" id="UP000564385"/>
    </source>
</evidence>
<organism evidence="1 2">
    <name type="scientific">Tunturiibacter lichenicola</name>
    <dbReference type="NCBI Taxonomy" id="2051959"/>
    <lineage>
        <taxon>Bacteria</taxon>
        <taxon>Pseudomonadati</taxon>
        <taxon>Acidobacteriota</taxon>
        <taxon>Terriglobia</taxon>
        <taxon>Terriglobales</taxon>
        <taxon>Acidobacteriaceae</taxon>
        <taxon>Tunturiibacter</taxon>
    </lineage>
</organism>
<reference evidence="1 2" key="1">
    <citation type="submission" date="2020-07" db="EMBL/GenBank/DDBJ databases">
        <title>Genomic Encyclopedia of Type Strains, Phase IV (KMG-V): Genome sequencing to study the core and pangenomes of soil and plant-associated prokaryotes.</title>
        <authorList>
            <person name="Whitman W."/>
        </authorList>
    </citation>
    <scope>NUCLEOTIDE SEQUENCE [LARGE SCALE GENOMIC DNA]</scope>
    <source>
        <strain evidence="1 2">M8UP22</strain>
    </source>
</reference>
<gene>
    <name evidence="1" type="ORF">HDF08_002132</name>
</gene>
<proteinExistence type="predicted"/>